<comment type="caution">
    <text evidence="2">The sequence shown here is derived from an EMBL/GenBank/DDBJ whole genome shotgun (WGS) entry which is preliminary data.</text>
</comment>
<protein>
    <submittedName>
        <fullName evidence="2">Beta-tubulin folding cofactor C</fullName>
    </submittedName>
</protein>
<gene>
    <name evidence="2" type="ORF">M153_11368000700</name>
</gene>
<dbReference type="EMBL" id="LGUB01001182">
    <property type="protein sequence ID" value="KRH92130.1"/>
    <property type="molecule type" value="Genomic_DNA"/>
</dbReference>
<dbReference type="OrthoDB" id="194775at2759"/>
<accession>A0A0R0LRL6</accession>
<organism evidence="2 3">
    <name type="scientific">Pseudoloma neurophilia</name>
    <dbReference type="NCBI Taxonomy" id="146866"/>
    <lineage>
        <taxon>Eukaryota</taxon>
        <taxon>Fungi</taxon>
        <taxon>Fungi incertae sedis</taxon>
        <taxon>Microsporidia</taxon>
        <taxon>Pseudoloma</taxon>
    </lineage>
</organism>
<dbReference type="Pfam" id="PF07986">
    <property type="entry name" value="TBCC"/>
    <property type="match status" value="1"/>
</dbReference>
<keyword evidence="3" id="KW-1185">Reference proteome</keyword>
<dbReference type="Proteomes" id="UP000051530">
    <property type="component" value="Unassembled WGS sequence"/>
</dbReference>
<evidence type="ECO:0000259" key="1">
    <source>
        <dbReference type="Pfam" id="PF07986"/>
    </source>
</evidence>
<name>A0A0R0LRL6_9MICR</name>
<proteinExistence type="predicted"/>
<feature type="domain" description="Tubulin binding cofactor C-like" evidence="1">
    <location>
        <begin position="127"/>
        <end position="192"/>
    </location>
</feature>
<dbReference type="Gene3D" id="2.160.20.70">
    <property type="match status" value="1"/>
</dbReference>
<dbReference type="InterPro" id="IPR012945">
    <property type="entry name" value="Tubulin-bd_cofactor_C_dom"/>
</dbReference>
<reference evidence="2 3" key="1">
    <citation type="submission" date="2015-07" db="EMBL/GenBank/DDBJ databases">
        <title>The genome of Pseudoloma neurophilia, a relevant intracellular parasite of the zebrafish.</title>
        <authorList>
            <person name="Ndikumana S."/>
            <person name="Pelin A."/>
            <person name="Sanders J."/>
            <person name="Corradi N."/>
        </authorList>
    </citation>
    <scope>NUCLEOTIDE SEQUENCE [LARGE SCALE GENOMIC DNA]</scope>
    <source>
        <strain evidence="2 3">MK1</strain>
    </source>
</reference>
<evidence type="ECO:0000313" key="3">
    <source>
        <dbReference type="Proteomes" id="UP000051530"/>
    </source>
</evidence>
<dbReference type="AlphaFoldDB" id="A0A0R0LRL6"/>
<dbReference type="VEuPathDB" id="MicrosporidiaDB:M153_11368000700"/>
<sequence>MLAPYMGTSAEIDNIKLLELKTQILMLEEQLRNEHIKYRQTKLKEQISELQKKYMEKDVYNLPVINETEYIVFDFIDDYKENVILNVQSNIIEITPENLPDINFKKNYKKVILKNIEHLDNQSIMAEIVEIIDCHDLNLIIRAETIVFRDLHQSNFVLESKQLRIQNTKDVEIILKTETSIALENCSSLRFKGHNGLKIPDDCINDFDYPLNSPNFTILKE</sequence>
<evidence type="ECO:0000313" key="2">
    <source>
        <dbReference type="EMBL" id="KRH92130.1"/>
    </source>
</evidence>
<dbReference type="InterPro" id="IPR016098">
    <property type="entry name" value="CAP/MinC_C"/>
</dbReference>